<dbReference type="Proteomes" id="UP000184383">
    <property type="component" value="Unassembled WGS sequence"/>
</dbReference>
<dbReference type="PANTHER" id="PTHR38113:SF2">
    <property type="entry name" value="DUF2293 DOMAIN-CONTAINING PROTEIN"/>
    <property type="match status" value="1"/>
</dbReference>
<sequence>MTPTRKKPARKRASKKHAGRRKNGVKKTVPRSPQSILTQSRRSSICKARIRDDLLAVAGSNKGQPLSKSGRPAWKYSKFVMIPASNDEPFEENCFERDPIPEDYVFVPKGNVYVTRHCRSKTKESQRVVYLVYHSSGKRTLGIRVPSEIHSDVLQSAAATADSRANAVKVRDERDHTRYRQLLHTQFPLMPADSLEIVLDHAFLKGSGRVGRTTMKSDERKAALAVEAHIRHVHTPYESLLDDGMDRNEARKAVWGTVKAIKTAWEGGGSQTMDLLTLGSRMDVDSDTPEVVDLESPEESPEVIELDSAEEDELEI</sequence>
<dbReference type="RefSeq" id="XP_040688442.1">
    <property type="nucleotide sequence ID" value="XM_040835199.1"/>
</dbReference>
<accession>A0A1L9RIL4</accession>
<dbReference type="PANTHER" id="PTHR38113">
    <property type="match status" value="1"/>
</dbReference>
<evidence type="ECO:0000259" key="2">
    <source>
        <dbReference type="Pfam" id="PF10056"/>
    </source>
</evidence>
<dbReference type="OrthoDB" id="5381833at2759"/>
<proteinExistence type="predicted"/>
<feature type="region of interest" description="Disordered" evidence="1">
    <location>
        <begin position="286"/>
        <end position="316"/>
    </location>
</feature>
<dbReference type="AlphaFoldDB" id="A0A1L9RIL4"/>
<dbReference type="InterPro" id="IPR018744">
    <property type="entry name" value="DUF2293"/>
</dbReference>
<dbReference type="EMBL" id="KV878212">
    <property type="protein sequence ID" value="OJJ34766.1"/>
    <property type="molecule type" value="Genomic_DNA"/>
</dbReference>
<reference evidence="4" key="1">
    <citation type="journal article" date="2017" name="Genome Biol.">
        <title>Comparative genomics reveals high biological diversity and specific adaptations in the industrially and medically important fungal genus Aspergillus.</title>
        <authorList>
            <person name="de Vries R.P."/>
            <person name="Riley R."/>
            <person name="Wiebenga A."/>
            <person name="Aguilar-Osorio G."/>
            <person name="Amillis S."/>
            <person name="Uchima C.A."/>
            <person name="Anderluh G."/>
            <person name="Asadollahi M."/>
            <person name="Askin M."/>
            <person name="Barry K."/>
            <person name="Battaglia E."/>
            <person name="Bayram O."/>
            <person name="Benocci T."/>
            <person name="Braus-Stromeyer S.A."/>
            <person name="Caldana C."/>
            <person name="Canovas D."/>
            <person name="Cerqueira G.C."/>
            <person name="Chen F."/>
            <person name="Chen W."/>
            <person name="Choi C."/>
            <person name="Clum A."/>
            <person name="Dos Santos R.A."/>
            <person name="Damasio A.R."/>
            <person name="Diallinas G."/>
            <person name="Emri T."/>
            <person name="Fekete E."/>
            <person name="Flipphi M."/>
            <person name="Freyberg S."/>
            <person name="Gallo A."/>
            <person name="Gournas C."/>
            <person name="Habgood R."/>
            <person name="Hainaut M."/>
            <person name="Harispe M.L."/>
            <person name="Henrissat B."/>
            <person name="Hilden K.S."/>
            <person name="Hope R."/>
            <person name="Hossain A."/>
            <person name="Karabika E."/>
            <person name="Karaffa L."/>
            <person name="Karanyi Z."/>
            <person name="Krasevec N."/>
            <person name="Kuo A."/>
            <person name="Kusch H."/>
            <person name="LaButti K."/>
            <person name="Lagendijk E.L."/>
            <person name="Lapidus A."/>
            <person name="Levasseur A."/>
            <person name="Lindquist E."/>
            <person name="Lipzen A."/>
            <person name="Logrieco A.F."/>
            <person name="MacCabe A."/>
            <person name="Maekelae M.R."/>
            <person name="Malavazi I."/>
            <person name="Melin P."/>
            <person name="Meyer V."/>
            <person name="Mielnichuk N."/>
            <person name="Miskei M."/>
            <person name="Molnar A.P."/>
            <person name="Mule G."/>
            <person name="Ngan C.Y."/>
            <person name="Orejas M."/>
            <person name="Orosz E."/>
            <person name="Ouedraogo J.P."/>
            <person name="Overkamp K.M."/>
            <person name="Park H.-S."/>
            <person name="Perrone G."/>
            <person name="Piumi F."/>
            <person name="Punt P.J."/>
            <person name="Ram A.F."/>
            <person name="Ramon A."/>
            <person name="Rauscher S."/>
            <person name="Record E."/>
            <person name="Riano-Pachon D.M."/>
            <person name="Robert V."/>
            <person name="Roehrig J."/>
            <person name="Ruller R."/>
            <person name="Salamov A."/>
            <person name="Salih N.S."/>
            <person name="Samson R.A."/>
            <person name="Sandor E."/>
            <person name="Sanguinetti M."/>
            <person name="Schuetze T."/>
            <person name="Sepcic K."/>
            <person name="Shelest E."/>
            <person name="Sherlock G."/>
            <person name="Sophianopoulou V."/>
            <person name="Squina F.M."/>
            <person name="Sun H."/>
            <person name="Susca A."/>
            <person name="Todd R.B."/>
            <person name="Tsang A."/>
            <person name="Unkles S.E."/>
            <person name="van de Wiele N."/>
            <person name="van Rossen-Uffink D."/>
            <person name="Oliveira J.V."/>
            <person name="Vesth T.C."/>
            <person name="Visser J."/>
            <person name="Yu J.-H."/>
            <person name="Zhou M."/>
            <person name="Andersen M.R."/>
            <person name="Archer D.B."/>
            <person name="Baker S.E."/>
            <person name="Benoit I."/>
            <person name="Brakhage A.A."/>
            <person name="Braus G.H."/>
            <person name="Fischer R."/>
            <person name="Frisvad J.C."/>
            <person name="Goldman G.H."/>
            <person name="Houbraken J."/>
            <person name="Oakley B."/>
            <person name="Pocsi I."/>
            <person name="Scazzocchio C."/>
            <person name="Seiboth B."/>
            <person name="vanKuyk P.A."/>
            <person name="Wortman J."/>
            <person name="Dyer P.S."/>
            <person name="Grigoriev I.V."/>
        </authorList>
    </citation>
    <scope>NUCLEOTIDE SEQUENCE [LARGE SCALE GENOMIC DNA]</scope>
    <source>
        <strain evidence="4">DTO 134E9</strain>
    </source>
</reference>
<feature type="region of interest" description="Disordered" evidence="1">
    <location>
        <begin position="1"/>
        <end position="42"/>
    </location>
</feature>
<protein>
    <recommendedName>
        <fullName evidence="2">DUF2293 domain-containing protein</fullName>
    </recommendedName>
</protein>
<feature type="compositionally biased region" description="Basic residues" evidence="1">
    <location>
        <begin position="1"/>
        <end position="29"/>
    </location>
</feature>
<name>A0A1L9RIL4_ASPWE</name>
<dbReference type="Pfam" id="PF10056">
    <property type="entry name" value="DUF2293"/>
    <property type="match status" value="1"/>
</dbReference>
<dbReference type="GeneID" id="63751047"/>
<feature type="compositionally biased region" description="Polar residues" evidence="1">
    <location>
        <begin position="31"/>
        <end position="42"/>
    </location>
</feature>
<keyword evidence="4" id="KW-1185">Reference proteome</keyword>
<evidence type="ECO:0000313" key="3">
    <source>
        <dbReference type="EMBL" id="OJJ34766.1"/>
    </source>
</evidence>
<dbReference type="VEuPathDB" id="FungiDB:ASPWEDRAFT_39846"/>
<gene>
    <name evidence="3" type="ORF">ASPWEDRAFT_39846</name>
</gene>
<evidence type="ECO:0000313" key="4">
    <source>
        <dbReference type="Proteomes" id="UP000184383"/>
    </source>
</evidence>
<evidence type="ECO:0000256" key="1">
    <source>
        <dbReference type="SAM" id="MobiDB-lite"/>
    </source>
</evidence>
<organism evidence="3 4">
    <name type="scientific">Aspergillus wentii DTO 134E9</name>
    <dbReference type="NCBI Taxonomy" id="1073089"/>
    <lineage>
        <taxon>Eukaryota</taxon>
        <taxon>Fungi</taxon>
        <taxon>Dikarya</taxon>
        <taxon>Ascomycota</taxon>
        <taxon>Pezizomycotina</taxon>
        <taxon>Eurotiomycetes</taxon>
        <taxon>Eurotiomycetidae</taxon>
        <taxon>Eurotiales</taxon>
        <taxon>Aspergillaceae</taxon>
        <taxon>Aspergillus</taxon>
        <taxon>Aspergillus subgen. Cremei</taxon>
    </lineage>
</organism>
<feature type="domain" description="DUF2293" evidence="2">
    <location>
        <begin position="183"/>
        <end position="266"/>
    </location>
</feature>